<dbReference type="InterPro" id="IPR022711">
    <property type="entry name" value="RNase_Y_N"/>
</dbReference>
<reference evidence="9 10" key="1">
    <citation type="journal article" date="2016" name="Nat. Commun.">
        <title>Thousands of microbial genomes shed light on interconnected biogeochemical processes in an aquifer system.</title>
        <authorList>
            <person name="Anantharaman K."/>
            <person name="Brown C.T."/>
            <person name="Hug L.A."/>
            <person name="Sharon I."/>
            <person name="Castelle C.J."/>
            <person name="Probst A.J."/>
            <person name="Thomas B.C."/>
            <person name="Singh A."/>
            <person name="Wilkins M.J."/>
            <person name="Karaoz U."/>
            <person name="Brodie E.L."/>
            <person name="Williams K.H."/>
            <person name="Hubbard S.S."/>
            <person name="Banfield J.F."/>
        </authorList>
    </citation>
    <scope>NUCLEOTIDE SEQUENCE [LARGE SCALE GENOMIC DNA]</scope>
</reference>
<keyword evidence="5" id="KW-0472">Membrane</keyword>
<dbReference type="GO" id="GO:0005886">
    <property type="term" value="C:plasma membrane"/>
    <property type="evidence" value="ECO:0007669"/>
    <property type="project" value="UniProtKB-SubCell"/>
</dbReference>
<dbReference type="GO" id="GO:0016787">
    <property type="term" value="F:hydrolase activity"/>
    <property type="evidence" value="ECO:0007669"/>
    <property type="project" value="UniProtKB-KW"/>
</dbReference>
<keyword evidence="5" id="KW-1133">Transmembrane helix</keyword>
<comment type="caution">
    <text evidence="9">The sequence shown here is derived from an EMBL/GenBank/DDBJ whole genome shotgun (WGS) entry which is preliminary data.</text>
</comment>
<evidence type="ECO:0000259" key="8">
    <source>
        <dbReference type="PROSITE" id="PS51831"/>
    </source>
</evidence>
<evidence type="ECO:0000256" key="5">
    <source>
        <dbReference type="HAMAP-Rule" id="MF_00335"/>
    </source>
</evidence>
<feature type="transmembrane region" description="Helical" evidence="5">
    <location>
        <begin position="6"/>
        <end position="26"/>
    </location>
</feature>
<gene>
    <name evidence="5" type="primary">rny</name>
    <name evidence="9" type="ORF">A2161_09070</name>
</gene>
<keyword evidence="7" id="KW-0175">Coiled coil</keyword>
<dbReference type="SMART" id="SM00322">
    <property type="entry name" value="KH"/>
    <property type="match status" value="1"/>
</dbReference>
<dbReference type="EMBL" id="MGDD01000287">
    <property type="protein sequence ID" value="OGL43187.1"/>
    <property type="molecule type" value="Genomic_DNA"/>
</dbReference>
<evidence type="ECO:0000256" key="1">
    <source>
        <dbReference type="ARBA" id="ARBA00022722"/>
    </source>
</evidence>
<dbReference type="SUPFAM" id="SSF109604">
    <property type="entry name" value="HD-domain/PDEase-like"/>
    <property type="match status" value="1"/>
</dbReference>
<dbReference type="GO" id="GO:0006402">
    <property type="term" value="P:mRNA catabolic process"/>
    <property type="evidence" value="ECO:0007669"/>
    <property type="project" value="UniProtKB-UniRule"/>
</dbReference>
<dbReference type="Gene3D" id="1.10.3210.10">
    <property type="entry name" value="Hypothetical protein af1432"/>
    <property type="match status" value="1"/>
</dbReference>
<name>A0A1F7RQM7_9BACT</name>
<dbReference type="InterPro" id="IPR036612">
    <property type="entry name" value="KH_dom_type_1_sf"/>
</dbReference>
<keyword evidence="2 5" id="KW-0255">Endonuclease</keyword>
<keyword evidence="5" id="KW-0812">Transmembrane</keyword>
<feature type="coiled-coil region" evidence="7">
    <location>
        <begin position="27"/>
        <end position="105"/>
    </location>
</feature>
<dbReference type="SMART" id="SM00471">
    <property type="entry name" value="HDc"/>
    <property type="match status" value="1"/>
</dbReference>
<dbReference type="InterPro" id="IPR006675">
    <property type="entry name" value="HDIG_dom"/>
</dbReference>
<dbReference type="GO" id="GO:0004521">
    <property type="term" value="F:RNA endonuclease activity"/>
    <property type="evidence" value="ECO:0007669"/>
    <property type="project" value="UniProtKB-UniRule"/>
</dbReference>
<dbReference type="InterPro" id="IPR006674">
    <property type="entry name" value="HD_domain"/>
</dbReference>
<comment type="similarity">
    <text evidence="5">Belongs to the RNase Y family.</text>
</comment>
<evidence type="ECO:0000256" key="2">
    <source>
        <dbReference type="ARBA" id="ARBA00022759"/>
    </source>
</evidence>
<organism evidence="9 10">
    <name type="scientific">Candidatus Schekmanbacteria bacterium RBG_13_48_7</name>
    <dbReference type="NCBI Taxonomy" id="1817878"/>
    <lineage>
        <taxon>Bacteria</taxon>
        <taxon>Candidatus Schekmaniibacteriota</taxon>
    </lineage>
</organism>
<dbReference type="InterPro" id="IPR004088">
    <property type="entry name" value="KH_dom_type_1"/>
</dbReference>
<evidence type="ECO:0000313" key="9">
    <source>
        <dbReference type="EMBL" id="OGL43187.1"/>
    </source>
</evidence>
<keyword evidence="5" id="KW-1003">Cell membrane</keyword>
<dbReference type="InterPro" id="IPR004087">
    <property type="entry name" value="KH_dom"/>
</dbReference>
<keyword evidence="3 5" id="KW-0378">Hydrolase</keyword>
<evidence type="ECO:0000256" key="4">
    <source>
        <dbReference type="ARBA" id="ARBA00022884"/>
    </source>
</evidence>
<keyword evidence="4 5" id="KW-0694">RNA-binding</keyword>
<dbReference type="NCBIfam" id="TIGR00277">
    <property type="entry name" value="HDIG"/>
    <property type="match status" value="1"/>
</dbReference>
<dbReference type="FunFam" id="1.10.3210.10:FF:000022">
    <property type="entry name" value="Ribonuclease Y"/>
    <property type="match status" value="1"/>
</dbReference>
<feature type="domain" description="HD" evidence="8">
    <location>
        <begin position="337"/>
        <end position="430"/>
    </location>
</feature>
<comment type="function">
    <text evidence="5">Endoribonuclease that initiates mRNA decay.</text>
</comment>
<accession>A0A1F7RQM7</accession>
<protein>
    <recommendedName>
        <fullName evidence="5 6">Ribonuclease Y</fullName>
        <shortName evidence="5">RNase Y</shortName>
        <ecNumber evidence="5 6">3.1.-.-</ecNumber>
    </recommendedName>
</protein>
<dbReference type="Pfam" id="PF01966">
    <property type="entry name" value="HD"/>
    <property type="match status" value="1"/>
</dbReference>
<proteinExistence type="inferred from homology"/>
<dbReference type="EC" id="3.1.-.-" evidence="5 6"/>
<dbReference type="AlphaFoldDB" id="A0A1F7RQM7"/>
<dbReference type="SUPFAM" id="SSF54791">
    <property type="entry name" value="Eukaryotic type KH-domain (KH-domain type I)"/>
    <property type="match status" value="1"/>
</dbReference>
<dbReference type="CDD" id="cd00077">
    <property type="entry name" value="HDc"/>
    <property type="match status" value="1"/>
</dbReference>
<evidence type="ECO:0000256" key="6">
    <source>
        <dbReference type="NCBIfam" id="TIGR03319"/>
    </source>
</evidence>
<dbReference type="GO" id="GO:0003723">
    <property type="term" value="F:RNA binding"/>
    <property type="evidence" value="ECO:0007669"/>
    <property type="project" value="UniProtKB-UniRule"/>
</dbReference>
<dbReference type="PANTHER" id="PTHR12826:SF15">
    <property type="entry name" value="RIBONUCLEASE Y"/>
    <property type="match status" value="1"/>
</dbReference>
<dbReference type="InterPro" id="IPR017705">
    <property type="entry name" value="Ribonuclease_Y"/>
</dbReference>
<dbReference type="CDD" id="cd22431">
    <property type="entry name" value="KH-I_RNaseY"/>
    <property type="match status" value="1"/>
</dbReference>
<evidence type="ECO:0000313" key="10">
    <source>
        <dbReference type="Proteomes" id="UP000179266"/>
    </source>
</evidence>
<keyword evidence="1 5" id="KW-0540">Nuclease</keyword>
<dbReference type="NCBIfam" id="TIGR03319">
    <property type="entry name" value="RNase_Y"/>
    <property type="match status" value="1"/>
</dbReference>
<comment type="subcellular location">
    <subcellularLocation>
        <location evidence="5">Cell membrane</location>
        <topology evidence="5">Single-pass membrane protein</topology>
    </subcellularLocation>
</comment>
<dbReference type="PANTHER" id="PTHR12826">
    <property type="entry name" value="RIBONUCLEASE Y"/>
    <property type="match status" value="1"/>
</dbReference>
<dbReference type="PROSITE" id="PS50084">
    <property type="entry name" value="KH_TYPE_1"/>
    <property type="match status" value="1"/>
</dbReference>
<evidence type="ECO:0000256" key="3">
    <source>
        <dbReference type="ARBA" id="ARBA00022801"/>
    </source>
</evidence>
<dbReference type="HAMAP" id="MF_00335">
    <property type="entry name" value="RNase_Y"/>
    <property type="match status" value="1"/>
</dbReference>
<dbReference type="InterPro" id="IPR003607">
    <property type="entry name" value="HD/PDEase_dom"/>
</dbReference>
<dbReference type="Pfam" id="PF00013">
    <property type="entry name" value="KH_1"/>
    <property type="match status" value="1"/>
</dbReference>
<dbReference type="Pfam" id="PF12072">
    <property type="entry name" value="RNase_Y_N"/>
    <property type="match status" value="1"/>
</dbReference>
<dbReference type="PROSITE" id="PS51831">
    <property type="entry name" value="HD"/>
    <property type="match status" value="1"/>
</dbReference>
<evidence type="ECO:0000256" key="7">
    <source>
        <dbReference type="SAM" id="Coils"/>
    </source>
</evidence>
<sequence>MERTLIYIAGLAASFLFGYIIFFVVYRHNNKRLLKNTEEEVKKIKQKALKEAEVLKKEAILEAKESLYSSKSEFERQTKERRLELQKIENRLLHKEENLDRKLNLLDQKEESSRKIKKDIETREHRLKEDEVKIAELLKKQQRELEKISGLTVEDAKKMLLESLTEEVKHESAAYIKKVIDQESEIAERKAKDIICTAIQRCAADQVLETTVSVVDLPNDEMKGRIIGREGRNIRALETATGIDLIIDDTPEAVILSGFDSIRREIAATVLKRLIVDGRIHPARIEELVKKVEQEVELGIKEEGEQAVFECGIHNVHQEIVKLIGRLKYRTSYAQNVLQHSKEVSFIAGIMAEELGLKEKIARRAGLLHDIGKAVDHKMDGAHAKIGADLARKYNESPEIIHAIEAHHYDIEPKSMEAVLVHCADALSAARPGARREILESYIKRLEKLESIAETFKGVEKTYAIQAGREIRILVKPEDISDSEMALLARDIAKKIEEELEYPGEIKVTVIREMRSVEYAR</sequence>
<dbReference type="Proteomes" id="UP000179266">
    <property type="component" value="Unassembled WGS sequence"/>
</dbReference>